<feature type="region of interest" description="Disordered" evidence="5">
    <location>
        <begin position="1335"/>
        <end position="1395"/>
    </location>
</feature>
<comment type="caution">
    <text evidence="8">The sequence shown here is derived from an EMBL/GenBank/DDBJ whole genome shotgun (WGS) entry which is preliminary data.</text>
</comment>
<organism evidence="8 9">
    <name type="scientific">Trichoderma lentiforme</name>
    <dbReference type="NCBI Taxonomy" id="1567552"/>
    <lineage>
        <taxon>Eukaryota</taxon>
        <taxon>Fungi</taxon>
        <taxon>Dikarya</taxon>
        <taxon>Ascomycota</taxon>
        <taxon>Pezizomycotina</taxon>
        <taxon>Sordariomycetes</taxon>
        <taxon>Hypocreomycetidae</taxon>
        <taxon>Hypocreales</taxon>
        <taxon>Hypocreaceae</taxon>
        <taxon>Trichoderma</taxon>
    </lineage>
</organism>
<evidence type="ECO:0000256" key="3">
    <source>
        <dbReference type="ARBA" id="ARBA00022825"/>
    </source>
</evidence>
<feature type="active site" description="Charge relay system" evidence="4">
    <location>
        <position position="654"/>
    </location>
</feature>
<feature type="region of interest" description="Disordered" evidence="5">
    <location>
        <begin position="1157"/>
        <end position="1180"/>
    </location>
</feature>
<dbReference type="InterPro" id="IPR056002">
    <property type="entry name" value="DUF7580"/>
</dbReference>
<feature type="region of interest" description="Disordered" evidence="5">
    <location>
        <begin position="1422"/>
        <end position="1456"/>
    </location>
</feature>
<feature type="compositionally biased region" description="Polar residues" evidence="5">
    <location>
        <begin position="1381"/>
        <end position="1392"/>
    </location>
</feature>
<accession>A0A9P5C9G2</accession>
<feature type="active site" description="Charge relay system" evidence="4">
    <location>
        <position position="693"/>
    </location>
</feature>
<feature type="compositionally biased region" description="Polar residues" evidence="5">
    <location>
        <begin position="1338"/>
        <end position="1357"/>
    </location>
</feature>
<dbReference type="InterPro" id="IPR036852">
    <property type="entry name" value="Peptidase_S8/S53_dom_sf"/>
</dbReference>
<keyword evidence="9" id="KW-1185">Reference proteome</keyword>
<evidence type="ECO:0000256" key="1">
    <source>
        <dbReference type="ARBA" id="ARBA00022670"/>
    </source>
</evidence>
<keyword evidence="2 4" id="KW-0378">Hydrolase</keyword>
<dbReference type="GO" id="GO:0004252">
    <property type="term" value="F:serine-type endopeptidase activity"/>
    <property type="evidence" value="ECO:0007669"/>
    <property type="project" value="UniProtKB-UniRule"/>
</dbReference>
<dbReference type="Gene3D" id="3.40.50.200">
    <property type="entry name" value="Peptidase S8/S53 domain"/>
    <property type="match status" value="1"/>
</dbReference>
<dbReference type="EMBL" id="QLNT01000016">
    <property type="protein sequence ID" value="KAF3066682.1"/>
    <property type="molecule type" value="Genomic_DNA"/>
</dbReference>
<feature type="region of interest" description="Disordered" evidence="5">
    <location>
        <begin position="68"/>
        <end position="116"/>
    </location>
</feature>
<feature type="active site" description="Charge relay system" evidence="4">
    <location>
        <position position="869"/>
    </location>
</feature>
<dbReference type="InterPro" id="IPR015500">
    <property type="entry name" value="Peptidase_S8_subtilisin-rel"/>
</dbReference>
<dbReference type="GO" id="GO:0006508">
    <property type="term" value="P:proteolysis"/>
    <property type="evidence" value="ECO:0007669"/>
    <property type="project" value="UniProtKB-KW"/>
</dbReference>
<gene>
    <name evidence="8" type="ORF">CFAM422_008793</name>
</gene>
<dbReference type="Proteomes" id="UP000801864">
    <property type="component" value="Unassembled WGS sequence"/>
</dbReference>
<protein>
    <submittedName>
        <fullName evidence="8">Intracellular serine protease</fullName>
    </submittedName>
</protein>
<dbReference type="InterPro" id="IPR000209">
    <property type="entry name" value="Peptidase_S8/S53_dom"/>
</dbReference>
<dbReference type="PANTHER" id="PTHR35391:SF5">
    <property type="entry name" value="DUF6590 DOMAIN-CONTAINING PROTEIN"/>
    <property type="match status" value="1"/>
</dbReference>
<proteinExistence type="inferred from homology"/>
<reference evidence="8 9" key="1">
    <citation type="submission" date="2018-06" db="EMBL/GenBank/DDBJ databases">
        <title>Genome analysis of cellulolytic fungus Trichoderma lentiforme CFAM-422.</title>
        <authorList>
            <person name="Steindorff A.S."/>
            <person name="Formighieri E.F."/>
            <person name="Midorikawa G.E.O."/>
            <person name="Tamietti M.S."/>
            <person name="Ramos E.Z."/>
            <person name="Silva A.S."/>
            <person name="Bon E.P.S."/>
            <person name="Mendes T.D."/>
            <person name="Damaso M.C.T."/>
            <person name="Favaro L.C.L."/>
        </authorList>
    </citation>
    <scope>NUCLEOTIDE SEQUENCE [LARGE SCALE GENOMIC DNA]</scope>
    <source>
        <strain evidence="8 9">CFAM-422</strain>
    </source>
</reference>
<feature type="region of interest" description="Disordered" evidence="5">
    <location>
        <begin position="1687"/>
        <end position="1712"/>
    </location>
</feature>
<feature type="compositionally biased region" description="Basic and acidic residues" evidence="5">
    <location>
        <begin position="1689"/>
        <end position="1698"/>
    </location>
</feature>
<feature type="compositionally biased region" description="Basic and acidic residues" evidence="5">
    <location>
        <begin position="69"/>
        <end position="86"/>
    </location>
</feature>
<keyword evidence="3 4" id="KW-0720">Serine protease</keyword>
<evidence type="ECO:0000256" key="5">
    <source>
        <dbReference type="SAM" id="MobiDB-lite"/>
    </source>
</evidence>
<feature type="region of interest" description="Disordered" evidence="5">
    <location>
        <begin position="1086"/>
        <end position="1142"/>
    </location>
</feature>
<evidence type="ECO:0000256" key="2">
    <source>
        <dbReference type="ARBA" id="ARBA00022801"/>
    </source>
</evidence>
<dbReference type="PRINTS" id="PR00723">
    <property type="entry name" value="SUBTILISIN"/>
</dbReference>
<evidence type="ECO:0000259" key="6">
    <source>
        <dbReference type="Pfam" id="PF00082"/>
    </source>
</evidence>
<keyword evidence="1 4" id="KW-0645">Protease</keyword>
<name>A0A9P5C9G2_9HYPO</name>
<dbReference type="PROSITE" id="PS51892">
    <property type="entry name" value="SUBTILASE"/>
    <property type="match status" value="1"/>
</dbReference>
<dbReference type="SUPFAM" id="SSF52743">
    <property type="entry name" value="Subtilisin-like"/>
    <property type="match status" value="1"/>
</dbReference>
<comment type="similarity">
    <text evidence="4">Belongs to the peptidase S8 family.</text>
</comment>
<evidence type="ECO:0000256" key="4">
    <source>
        <dbReference type="PROSITE-ProRule" id="PRU01240"/>
    </source>
</evidence>
<dbReference type="PANTHER" id="PTHR35391">
    <property type="entry name" value="C2H2-TYPE DOMAIN-CONTAINING PROTEIN-RELATED"/>
    <property type="match status" value="1"/>
</dbReference>
<dbReference type="Pfam" id="PF24476">
    <property type="entry name" value="DUF7580"/>
    <property type="match status" value="1"/>
</dbReference>
<feature type="compositionally biased region" description="Polar residues" evidence="5">
    <location>
        <begin position="1110"/>
        <end position="1127"/>
    </location>
</feature>
<sequence length="1712" mass="194618">MAPKFFSGLWRSLANVASGQRKVLRRLFRAKQKGNIVHPPEADTLSFQHATDWISEEVAVNPQGCEINEAERESEYSPESSIRREVDDEASDGAMGVVQPSSQEDRNDPNDQSHVNNLLLDSGDQLTKFDRQLTINQVEEIHDKNISEASKKQMACCDENIQRIIGGDRQTQSWNNEKTLSNVQEALKVSEDGVNSVLRIEISGSSESEFSTDNRVEFRLCDGDLLIPRIQQCLEAMFTAFALQLSCCNANHFMRLKLTESLNPVDDKGRTFFDLYLSSGHDCTRSYWVESRCILTRLDRELTQGEATGCTLIKRSILDKKKMNVLLKETRNQNHDTQNTSAMDSTRENLCSIQLNVSEELSSLATPIVSLASLMKQDASSHHIRRVRNSEKFSAGERDRLCLNLALSLWHMSGRNWNRATWYSDDPHTETGIFFLRDPRTQEIVDKTRPYMSWLLQEESEVQKPVKSLVYDTQLLSFAKLLIEVHTWEKLHLKPGSEKELRSQLEEYIENNFRPGHDDEFISALNACLGHAGYIDATAEDNPERIQMYICENIVRPLHEYIGTPKLAKSTLKAMPSYNQAVLDGFNQSSRSTHNTPIYDWKIDDYGKHEGNGSYEKTFWNNMKDFTKKYISPLALSDDVKPCPERKVRIAVIDSGVKEEDTEIAAAAALQRIRGYRNFTSSDLNDCEDQVDHGTMIARLLLTVAPEAELYIAKVTDQKKMPKNQLHRIAEAIFKFFVGSLLTKKQAIKWAVLEWDVDIISISLALSEEHYDINEEITEALSPSSQDANRKLVFAAAGNWGVYKRRAFPARKEGVIAVHASDGSGEGAKFNPNPESKLNLSTLGENIKIRWPDPDNYGDMKDRYISGSSFATPIAAGIAANSCALRTQYAVADFEATERLFTAWTNRLRVFSQSASLDAQLRAEKYDIIRQMVMLLLDVLNKNLSLAHKLIYSDKNEHHVKQSLESLLFIIEESLKRLNRVASVIIQASQDSLIKRTIVFAKQHGDFQELAKLFSLVIFWRYPGVLLKDQSGNIHLDIPEDPTLTKEMILKRRPEGLFLALVKTSIVRHFRILYERDRRDREKRVLLAPAMRSSTPQGANPADDDIITGQYKSPQSNKSASGEANQTAKRDDEARSENPLTELSIDVDRYKTGIAGIESTSPTSHERSAPPFSEAGVASFPRAPKIPNGELKGICPICKQEFPAEELQGAKWIAHATKDIKPFVCISEDCMSDIQFFERRKDWIDHMHKFHTSYWVQYMHKPLRWKCSLCCLDSTTEFISEEEVKKSFEEHLEQLHPDTDTKELHRLVNNCAVPQLRSSEYCPICGTLHQPAIPPESQWETASDSGVSGTEDASQSQHELKVRFDAPETPNGEDEECGAESPSSNSPNWRSTRATDHQGVENCIAEHLRALALNFSARLIDDDDQRDSDASSSRSLDGDWPELESLPQEDYGDDPPKLPSCICDELDRFPILDEEKAEMRECIAKNLHDLCEKSDEQVSWNFDWVDGYRVIEPNILEDERKRLFPDDCCPENWSDLRSRISKVQRFDDHEVEKTAELPVETVTTAELLFEFEKSTELLLKADAELLFEVMKTAELPLKVDKAAELPVEAEKTAELPFDVEKTAELPFEVEKTTELPFKVEKTAKLPFETAKNVEDPRGSPKRKRFPRWQEICANWNIWGDAGHKKVMKHARDNQDEKRIRPKIPLGDKKRAG</sequence>
<evidence type="ECO:0000313" key="9">
    <source>
        <dbReference type="Proteomes" id="UP000801864"/>
    </source>
</evidence>
<dbReference type="CDD" id="cd00306">
    <property type="entry name" value="Peptidases_S8_S53"/>
    <property type="match status" value="1"/>
</dbReference>
<dbReference type="Pfam" id="PF00082">
    <property type="entry name" value="Peptidase_S8"/>
    <property type="match status" value="1"/>
</dbReference>
<feature type="domain" description="DUF7580" evidence="7">
    <location>
        <begin position="229"/>
        <end position="561"/>
    </location>
</feature>
<evidence type="ECO:0000259" key="7">
    <source>
        <dbReference type="Pfam" id="PF24476"/>
    </source>
</evidence>
<feature type="domain" description="Peptidase S8/S53" evidence="6">
    <location>
        <begin position="646"/>
        <end position="892"/>
    </location>
</feature>
<evidence type="ECO:0000313" key="8">
    <source>
        <dbReference type="EMBL" id="KAF3066682.1"/>
    </source>
</evidence>